<dbReference type="SMART" id="SM00327">
    <property type="entry name" value="VWA"/>
    <property type="match status" value="1"/>
</dbReference>
<dbReference type="AlphaFoldDB" id="A0AAE3ZQX1"/>
<evidence type="ECO:0000313" key="2">
    <source>
        <dbReference type="EMBL" id="MDR7322215.1"/>
    </source>
</evidence>
<dbReference type="EMBL" id="JAVDYC010000001">
    <property type="protein sequence ID" value="MDR7322215.1"/>
    <property type="molecule type" value="Genomic_DNA"/>
</dbReference>
<keyword evidence="3" id="KW-1185">Reference proteome</keyword>
<evidence type="ECO:0000259" key="1">
    <source>
        <dbReference type="PROSITE" id="PS50234"/>
    </source>
</evidence>
<dbReference type="InterPro" id="IPR002035">
    <property type="entry name" value="VWF_A"/>
</dbReference>
<organism evidence="2 3">
    <name type="scientific">Catenuloplanes niger</name>
    <dbReference type="NCBI Taxonomy" id="587534"/>
    <lineage>
        <taxon>Bacteria</taxon>
        <taxon>Bacillati</taxon>
        <taxon>Actinomycetota</taxon>
        <taxon>Actinomycetes</taxon>
        <taxon>Micromonosporales</taxon>
        <taxon>Micromonosporaceae</taxon>
        <taxon>Catenuloplanes</taxon>
    </lineage>
</organism>
<protein>
    <recommendedName>
        <fullName evidence="1">VWFA domain-containing protein</fullName>
    </recommendedName>
</protein>
<dbReference type="SUPFAM" id="SSF53300">
    <property type="entry name" value="vWA-like"/>
    <property type="match status" value="1"/>
</dbReference>
<accession>A0AAE3ZQX1</accession>
<dbReference type="Pfam" id="PF13531">
    <property type="entry name" value="SBP_bac_11"/>
    <property type="match status" value="1"/>
</dbReference>
<dbReference type="Proteomes" id="UP001183629">
    <property type="component" value="Unassembled WGS sequence"/>
</dbReference>
<feature type="domain" description="VWFA" evidence="1">
    <location>
        <begin position="366"/>
        <end position="558"/>
    </location>
</feature>
<sequence>MALVAVVSGSYLGYRQLSQPSCTGSVPLSVAASPEIVEPIKAAAEAKVAAGAGVDGRCLEVTVQAAEPVEIAAAIATKHATTLTGVGQGSGATVLPDVWVPDSSTWLQRLEQAAPGFQPLNGASVATSPVVVAMPEPLAKTTVGWPDKKLQWSELLGQMTSSDSPLKAGIVDPARDASGLAGLLALGQASAGNGNDAARVGVLRTLALNRSNLRADLMAKFPKSEDPAALADGVSLAALSEEDVIAYNATQPPVSLAALYVEPAAVALDYPFAVMPEADAAKGNAADLLFGELTSSPAYRDALAKAGLRSADGSAGGGFAAPTGAPSPAAIAASAPATGGGAANGLDAAAIGRALASWTAITSPGRMLVVFDVSGSMLSPVPTAADKTRNQVMVEAAGRGLGLLDNEWWLGVWVFSTELQGSRDYRELVPIGQLSKQRDALQASLGEVQPVDGGATGLYDTVLASYLAVQEGYQADKVNSVVLFTDGQNEDANSISREELVAQLKEKSDAKRPVRVILIGIGNEVNKEELESIAAAGGGGAFVAQDPAKIDEIFLQAIASRAATVG</sequence>
<dbReference type="InterPro" id="IPR036465">
    <property type="entry name" value="vWFA_dom_sf"/>
</dbReference>
<dbReference type="Gene3D" id="3.40.50.410">
    <property type="entry name" value="von Willebrand factor, type A domain"/>
    <property type="match status" value="1"/>
</dbReference>
<comment type="caution">
    <text evidence="2">The sequence shown here is derived from an EMBL/GenBank/DDBJ whole genome shotgun (WGS) entry which is preliminary data.</text>
</comment>
<dbReference type="RefSeq" id="WP_310412243.1">
    <property type="nucleotide sequence ID" value="NZ_JAVDYC010000001.1"/>
</dbReference>
<name>A0AAE3ZQX1_9ACTN</name>
<dbReference type="Pfam" id="PF00092">
    <property type="entry name" value="VWA"/>
    <property type="match status" value="1"/>
</dbReference>
<dbReference type="SUPFAM" id="SSF53850">
    <property type="entry name" value="Periplasmic binding protein-like II"/>
    <property type="match status" value="1"/>
</dbReference>
<dbReference type="PROSITE" id="PS50234">
    <property type="entry name" value="VWFA"/>
    <property type="match status" value="1"/>
</dbReference>
<proteinExistence type="predicted"/>
<gene>
    <name evidence="2" type="ORF">J2S44_002465</name>
</gene>
<evidence type="ECO:0000313" key="3">
    <source>
        <dbReference type="Proteomes" id="UP001183629"/>
    </source>
</evidence>
<reference evidence="2 3" key="1">
    <citation type="submission" date="2023-07" db="EMBL/GenBank/DDBJ databases">
        <title>Sequencing the genomes of 1000 actinobacteria strains.</title>
        <authorList>
            <person name="Klenk H.-P."/>
        </authorList>
    </citation>
    <scope>NUCLEOTIDE SEQUENCE [LARGE SCALE GENOMIC DNA]</scope>
    <source>
        <strain evidence="2 3">DSM 44711</strain>
    </source>
</reference>